<evidence type="ECO:0000313" key="2">
    <source>
        <dbReference type="Proteomes" id="UP000245119"/>
    </source>
</evidence>
<dbReference type="EMBL" id="PZQS01000004">
    <property type="protein sequence ID" value="PVD32943.1"/>
    <property type="molecule type" value="Genomic_DNA"/>
</dbReference>
<organism evidence="1 2">
    <name type="scientific">Pomacea canaliculata</name>
    <name type="common">Golden apple snail</name>
    <dbReference type="NCBI Taxonomy" id="400727"/>
    <lineage>
        <taxon>Eukaryota</taxon>
        <taxon>Metazoa</taxon>
        <taxon>Spiralia</taxon>
        <taxon>Lophotrochozoa</taxon>
        <taxon>Mollusca</taxon>
        <taxon>Gastropoda</taxon>
        <taxon>Caenogastropoda</taxon>
        <taxon>Architaenioglossa</taxon>
        <taxon>Ampullarioidea</taxon>
        <taxon>Ampullariidae</taxon>
        <taxon>Pomacea</taxon>
    </lineage>
</organism>
<reference evidence="1 2" key="1">
    <citation type="submission" date="2018-04" db="EMBL/GenBank/DDBJ databases">
        <title>The genome of golden apple snail Pomacea canaliculata provides insight into stress tolerance and invasive adaptation.</title>
        <authorList>
            <person name="Liu C."/>
            <person name="Liu B."/>
            <person name="Ren Y."/>
            <person name="Zhang Y."/>
            <person name="Wang H."/>
            <person name="Li S."/>
            <person name="Jiang F."/>
            <person name="Yin L."/>
            <person name="Zhang G."/>
            <person name="Qian W."/>
            <person name="Fan W."/>
        </authorList>
    </citation>
    <scope>NUCLEOTIDE SEQUENCE [LARGE SCALE GENOMIC DNA]</scope>
    <source>
        <strain evidence="1">SZHN2017</strain>
        <tissue evidence="1">Muscle</tissue>
    </source>
</reference>
<keyword evidence="2" id="KW-1185">Reference proteome</keyword>
<dbReference type="AlphaFoldDB" id="A0A2T7PHP4"/>
<proteinExistence type="predicted"/>
<gene>
    <name evidence="1" type="ORF">C0Q70_08390</name>
</gene>
<protein>
    <submittedName>
        <fullName evidence="1">Uncharacterized protein</fullName>
    </submittedName>
</protein>
<comment type="caution">
    <text evidence="1">The sequence shown here is derived from an EMBL/GenBank/DDBJ whole genome shotgun (WGS) entry which is preliminary data.</text>
</comment>
<sequence length="98" mass="10795">MEFNSQKMEMKPNTLGIWQTSPPILSFLVRFVKRLQVAEAKVAQNQTFWHGIMAPPIVVSVSVLRSGQQAPQEAGDFLRELTSDAVQGSEVGSVKTPP</sequence>
<name>A0A2T7PHP4_POMCA</name>
<dbReference type="Proteomes" id="UP000245119">
    <property type="component" value="Linkage Group LG4"/>
</dbReference>
<accession>A0A2T7PHP4</accession>
<evidence type="ECO:0000313" key="1">
    <source>
        <dbReference type="EMBL" id="PVD32943.1"/>
    </source>
</evidence>